<proteinExistence type="predicted"/>
<dbReference type="RefSeq" id="XP_015701047.1">
    <property type="nucleotide sequence ID" value="XM_015844266.1"/>
</dbReference>
<dbReference type="Proteomes" id="UP000002059">
    <property type="component" value="Partially assembled WGS sequence"/>
</dbReference>
<gene>
    <name evidence="2" type="ORF">PAAG_01195</name>
</gene>
<dbReference type="AlphaFoldDB" id="C1GRQ0"/>
<evidence type="ECO:0000256" key="1">
    <source>
        <dbReference type="SAM" id="MobiDB-lite"/>
    </source>
</evidence>
<feature type="region of interest" description="Disordered" evidence="1">
    <location>
        <begin position="307"/>
        <end position="331"/>
    </location>
</feature>
<evidence type="ECO:0000313" key="2">
    <source>
        <dbReference type="EMBL" id="EEH38274.2"/>
    </source>
</evidence>
<evidence type="ECO:0000313" key="3">
    <source>
        <dbReference type="Proteomes" id="UP000002059"/>
    </source>
</evidence>
<dbReference type="OrthoDB" id="4185812at2759"/>
<dbReference type="GeneID" id="9100074"/>
<dbReference type="EMBL" id="KN293993">
    <property type="protein sequence ID" value="EEH38274.2"/>
    <property type="molecule type" value="Genomic_DNA"/>
</dbReference>
<accession>C1GRQ0</accession>
<dbReference type="KEGG" id="pbl:PAAG_01195"/>
<dbReference type="VEuPathDB" id="FungiDB:PAAG_01195"/>
<organism evidence="2 3">
    <name type="scientific">Paracoccidioides lutzii (strain ATCC MYA-826 / Pb01)</name>
    <name type="common">Paracoccidioides brasiliensis</name>
    <dbReference type="NCBI Taxonomy" id="502779"/>
    <lineage>
        <taxon>Eukaryota</taxon>
        <taxon>Fungi</taxon>
        <taxon>Dikarya</taxon>
        <taxon>Ascomycota</taxon>
        <taxon>Pezizomycotina</taxon>
        <taxon>Eurotiomycetes</taxon>
        <taxon>Eurotiomycetidae</taxon>
        <taxon>Onygenales</taxon>
        <taxon>Ajellomycetaceae</taxon>
        <taxon>Paracoccidioides</taxon>
    </lineage>
</organism>
<sequence>MRQCIWETEYCQQFHHYHQGGKYHSRQHSCKDVADDTSQRMPLSRVYSQDGALGTALFVADRAVSAFRQPWVQQPFFWVLPEAERGRAAATSNLLEGENSAYASAVTVFIEMHNAVLISHSSSIEALEGISKPQTARRQGCSRKGSKNQEIMAHASEIQETNRALVDMEGRVSSNTYGRSKEALEKTAKARQYRDVEIQSTETGVELVQPQQQLMVNASSREKALSAELDLVKVMPDRRLSEGFCLFNKGYRAQTEDRQSPVQRLNPRCRVPEAACTGPKAASNINSLADANAKVIEHQAHIDHLKQQRMSQLVETPTDALSGQQLERLRT</sequence>
<feature type="compositionally biased region" description="Polar residues" evidence="1">
    <location>
        <begin position="308"/>
        <end position="325"/>
    </location>
</feature>
<keyword evidence="3" id="KW-1185">Reference proteome</keyword>
<dbReference type="HOGENOM" id="CLU_839633_0_0_1"/>
<name>C1GRQ0_PARBA</name>
<dbReference type="STRING" id="502779.C1GRQ0"/>
<reference evidence="2 3" key="1">
    <citation type="journal article" date="2011" name="PLoS Genet.">
        <title>Comparative genomic analysis of human fungal pathogens causing paracoccidioidomycosis.</title>
        <authorList>
            <person name="Desjardins C.A."/>
            <person name="Champion M.D."/>
            <person name="Holder J.W."/>
            <person name="Muszewska A."/>
            <person name="Goldberg J."/>
            <person name="Bailao A.M."/>
            <person name="Brigido M.M."/>
            <person name="Ferreira M.E."/>
            <person name="Garcia A.M."/>
            <person name="Grynberg M."/>
            <person name="Gujja S."/>
            <person name="Heiman D.I."/>
            <person name="Henn M.R."/>
            <person name="Kodira C.D."/>
            <person name="Leon-Narvaez H."/>
            <person name="Longo L.V."/>
            <person name="Ma L.J."/>
            <person name="Malavazi I."/>
            <person name="Matsuo A.L."/>
            <person name="Morais F.V."/>
            <person name="Pereira M."/>
            <person name="Rodriguez-Brito S."/>
            <person name="Sakthikumar S."/>
            <person name="Salem-Izacc S.M."/>
            <person name="Sykes S.M."/>
            <person name="Teixeira M.M."/>
            <person name="Vallejo M.C."/>
            <person name="Walter M.E."/>
            <person name="Yandava C."/>
            <person name="Young S."/>
            <person name="Zeng Q."/>
            <person name="Zucker J."/>
            <person name="Felipe M.S."/>
            <person name="Goldman G.H."/>
            <person name="Haas B.J."/>
            <person name="McEwen J.G."/>
            <person name="Nino-Vega G."/>
            <person name="Puccia R."/>
            <person name="San-Blas G."/>
            <person name="Soares C.M."/>
            <person name="Birren B.W."/>
            <person name="Cuomo C.A."/>
        </authorList>
    </citation>
    <scope>NUCLEOTIDE SEQUENCE [LARGE SCALE GENOMIC DNA]</scope>
    <source>
        <strain evidence="3">ATCC MYA-826 / Pb01</strain>
    </source>
</reference>
<protein>
    <submittedName>
        <fullName evidence="2">Uncharacterized protein</fullName>
    </submittedName>
</protein>